<keyword evidence="5" id="KW-0238">DNA-binding</keyword>
<protein>
    <recommendedName>
        <fullName evidence="9">Zn(2)-C6 fungal-type domain-containing protein</fullName>
    </recommendedName>
</protein>
<dbReference type="GO" id="GO:0006351">
    <property type="term" value="P:DNA-templated transcription"/>
    <property type="evidence" value="ECO:0007669"/>
    <property type="project" value="InterPro"/>
</dbReference>
<dbReference type="Proteomes" id="UP001150941">
    <property type="component" value="Unassembled WGS sequence"/>
</dbReference>
<dbReference type="InterPro" id="IPR001138">
    <property type="entry name" value="Zn2Cys6_DnaBD"/>
</dbReference>
<comment type="caution">
    <text evidence="10">The sequence shown here is derived from an EMBL/GenBank/DDBJ whole genome shotgun (WGS) entry which is preliminary data.</text>
</comment>
<dbReference type="InterPro" id="IPR007219">
    <property type="entry name" value="XnlR_reg_dom"/>
</dbReference>
<feature type="region of interest" description="Disordered" evidence="8">
    <location>
        <begin position="652"/>
        <end position="756"/>
    </location>
</feature>
<dbReference type="GO" id="GO:0005634">
    <property type="term" value="C:nucleus"/>
    <property type="evidence" value="ECO:0007669"/>
    <property type="project" value="UniProtKB-SubCell"/>
</dbReference>
<dbReference type="EMBL" id="JAPQKS010000005">
    <property type="protein sequence ID" value="KAJ5225008.1"/>
    <property type="molecule type" value="Genomic_DNA"/>
</dbReference>
<dbReference type="RefSeq" id="XP_058328419.1">
    <property type="nucleotide sequence ID" value="XM_058475529.1"/>
</dbReference>
<evidence type="ECO:0000256" key="3">
    <source>
        <dbReference type="ARBA" id="ARBA00022833"/>
    </source>
</evidence>
<evidence type="ECO:0000313" key="10">
    <source>
        <dbReference type="EMBL" id="KAJ5225008.1"/>
    </source>
</evidence>
<dbReference type="Pfam" id="PF04082">
    <property type="entry name" value="Fungal_trans"/>
    <property type="match status" value="1"/>
</dbReference>
<dbReference type="SMART" id="SM00066">
    <property type="entry name" value="GAL4"/>
    <property type="match status" value="1"/>
</dbReference>
<proteinExistence type="predicted"/>
<name>A0A9W9NU48_9EURO</name>
<feature type="compositionally biased region" description="Polar residues" evidence="8">
    <location>
        <begin position="686"/>
        <end position="705"/>
    </location>
</feature>
<evidence type="ECO:0000256" key="4">
    <source>
        <dbReference type="ARBA" id="ARBA00023015"/>
    </source>
</evidence>
<dbReference type="GO" id="GO:0001216">
    <property type="term" value="F:DNA-binding transcription activator activity"/>
    <property type="evidence" value="ECO:0007669"/>
    <property type="project" value="UniProtKB-ARBA"/>
</dbReference>
<dbReference type="CDD" id="cd12148">
    <property type="entry name" value="fungal_TF_MHR"/>
    <property type="match status" value="1"/>
</dbReference>
<evidence type="ECO:0000313" key="11">
    <source>
        <dbReference type="Proteomes" id="UP001150941"/>
    </source>
</evidence>
<keyword evidence="4" id="KW-0805">Transcription regulation</keyword>
<dbReference type="Pfam" id="PF00172">
    <property type="entry name" value="Zn_clus"/>
    <property type="match status" value="1"/>
</dbReference>
<evidence type="ECO:0000256" key="1">
    <source>
        <dbReference type="ARBA" id="ARBA00004123"/>
    </source>
</evidence>
<evidence type="ECO:0000256" key="6">
    <source>
        <dbReference type="ARBA" id="ARBA00023163"/>
    </source>
</evidence>
<dbReference type="PROSITE" id="PS50048">
    <property type="entry name" value="ZN2_CY6_FUNGAL_2"/>
    <property type="match status" value="1"/>
</dbReference>
<dbReference type="CDD" id="cd00067">
    <property type="entry name" value="GAL4"/>
    <property type="match status" value="1"/>
</dbReference>
<dbReference type="FunFam" id="4.10.240.10:FF:000003">
    <property type="entry name" value="C6 transcription factor (Leu3)"/>
    <property type="match status" value="1"/>
</dbReference>
<evidence type="ECO:0000256" key="5">
    <source>
        <dbReference type="ARBA" id="ARBA00023125"/>
    </source>
</evidence>
<keyword evidence="7" id="KW-0539">Nucleus</keyword>
<keyword evidence="3" id="KW-0862">Zinc</keyword>
<feature type="domain" description="Zn(2)-C6 fungal-type" evidence="9">
    <location>
        <begin position="44"/>
        <end position="78"/>
    </location>
</feature>
<evidence type="ECO:0000256" key="7">
    <source>
        <dbReference type="ARBA" id="ARBA00023242"/>
    </source>
</evidence>
<keyword evidence="2" id="KW-0479">Metal-binding</keyword>
<dbReference type="PANTHER" id="PTHR31845">
    <property type="entry name" value="FINGER DOMAIN PROTEIN, PUTATIVE-RELATED"/>
    <property type="match status" value="1"/>
</dbReference>
<dbReference type="Gene3D" id="4.10.240.10">
    <property type="entry name" value="Zn(2)-C6 fungal-type DNA-binding domain"/>
    <property type="match status" value="1"/>
</dbReference>
<keyword evidence="11" id="KW-1185">Reference proteome</keyword>
<dbReference type="SUPFAM" id="SSF57701">
    <property type="entry name" value="Zn2/Cys6 DNA-binding domain"/>
    <property type="match status" value="1"/>
</dbReference>
<dbReference type="GO" id="GO:0008270">
    <property type="term" value="F:zinc ion binding"/>
    <property type="evidence" value="ECO:0007669"/>
    <property type="project" value="InterPro"/>
</dbReference>
<dbReference type="InterPro" id="IPR051089">
    <property type="entry name" value="prtT"/>
</dbReference>
<keyword evidence="6" id="KW-0804">Transcription</keyword>
<comment type="subcellular location">
    <subcellularLocation>
        <location evidence="1">Nucleus</location>
    </subcellularLocation>
</comment>
<feature type="compositionally biased region" description="Polar residues" evidence="8">
    <location>
        <begin position="741"/>
        <end position="756"/>
    </location>
</feature>
<gene>
    <name evidence="10" type="ORF">N7468_006233</name>
</gene>
<reference evidence="10" key="2">
    <citation type="journal article" date="2023" name="IMA Fungus">
        <title>Comparative genomic study of the Penicillium genus elucidates a diverse pangenome and 15 lateral gene transfer events.</title>
        <authorList>
            <person name="Petersen C."/>
            <person name="Sorensen T."/>
            <person name="Nielsen M.R."/>
            <person name="Sondergaard T.E."/>
            <person name="Sorensen J.L."/>
            <person name="Fitzpatrick D.A."/>
            <person name="Frisvad J.C."/>
            <person name="Nielsen K.L."/>
        </authorList>
    </citation>
    <scope>NUCLEOTIDE SEQUENCE</scope>
    <source>
        <strain evidence="10">IBT 19713</strain>
    </source>
</reference>
<dbReference type="InterPro" id="IPR036864">
    <property type="entry name" value="Zn2-C6_fun-type_DNA-bd_sf"/>
</dbReference>
<dbReference type="PANTHER" id="PTHR31845:SF39">
    <property type="entry name" value="TRANSCRIPTION FACTOR PBCR-RELATED"/>
    <property type="match status" value="1"/>
</dbReference>
<feature type="compositionally biased region" description="Basic and acidic residues" evidence="8">
    <location>
        <begin position="21"/>
        <end position="37"/>
    </location>
</feature>
<dbReference type="OrthoDB" id="8062037at2759"/>
<feature type="region of interest" description="Disordered" evidence="8">
    <location>
        <begin position="109"/>
        <end position="173"/>
    </location>
</feature>
<organism evidence="10 11">
    <name type="scientific">Penicillium chermesinum</name>
    <dbReference type="NCBI Taxonomy" id="63820"/>
    <lineage>
        <taxon>Eukaryota</taxon>
        <taxon>Fungi</taxon>
        <taxon>Dikarya</taxon>
        <taxon>Ascomycota</taxon>
        <taxon>Pezizomycotina</taxon>
        <taxon>Eurotiomycetes</taxon>
        <taxon>Eurotiomycetidae</taxon>
        <taxon>Eurotiales</taxon>
        <taxon>Aspergillaceae</taxon>
        <taxon>Penicillium</taxon>
    </lineage>
</organism>
<evidence type="ECO:0000256" key="2">
    <source>
        <dbReference type="ARBA" id="ARBA00022723"/>
    </source>
</evidence>
<dbReference type="GeneID" id="83202832"/>
<reference evidence="10" key="1">
    <citation type="submission" date="2022-11" db="EMBL/GenBank/DDBJ databases">
        <authorList>
            <person name="Petersen C."/>
        </authorList>
    </citation>
    <scope>NUCLEOTIDE SEQUENCE</scope>
    <source>
        <strain evidence="10">IBT 19713</strain>
    </source>
</reference>
<dbReference type="GO" id="GO:0000981">
    <property type="term" value="F:DNA-binding transcription factor activity, RNA polymerase II-specific"/>
    <property type="evidence" value="ECO:0007669"/>
    <property type="project" value="InterPro"/>
</dbReference>
<accession>A0A9W9NU48</accession>
<sequence>MADYSEPPSHFSANVHAAGSHLERTPSTEADDGRADLEIKRPRACDPCRQLKVRCDPDPARPDGACKRCAKARRQCIVTAPTRKRQKKTDSRVTELERKIDALTATLQAGQHGQHNPSPSLGAPSSSQSSSRRWLHEVPNGAGTKRPYEEIDTSQYPPNHPDSTQQSSSQTDARHWRRPLAGGFAPPFAKPTVEADYVDVIDRGMISLEVASASFDRYVKDMAEEMPVVVFPPGTTMDDVRRGKPALFLSVISVAVGKFDKEIQMPLITDFFRLAAESIVVKGNKSLELVQALLVQAIWYIPPDNLEELKFYQIIHMAIAVSMDLGLNRLSNGDIKPLARLRDIIAKKHFGPAVDLDGPEARRTWLGCYFLGVQVSTALRRIHLVRWQPYMDECIQILENHPDALPSDRRLVWWAKLGWIMEQAGLQLLPEDSKSITAFADSKVRYTIRAFSNQLSQYRKDIPEEFWTTPLAHTYYAMVLFVHESAMGVDCRDESNSTNGELPPAAIAPYVDALSSCIHAIHKTLDTISNVDVERFTNLPTLAVARTAYPVVSLVKIYSLITAPGSRISQIVDQDSLKVQEYLEKVIDHYRAAAALNAGRVAAKFGNILMMLRNWFMKKKENGPELREIFGTETRSDTPSDRARNTPLHVLSELAMDSSRPPATSSPRGKKAVFSPPRLNQERTQNRGASSHAHTMGSITSSRSEPSPAPANPTWPTPSFSPPIPGSHDPSVTGSRPLYQQFPNADSSPVYGMQSQAPSMHNSYMAAPGMGMPIGQSTTMAPEMPMDGALNTDNLFAIGNIIEEGLFSFPFAFDGNFQF</sequence>
<dbReference type="GO" id="GO:0000976">
    <property type="term" value="F:transcription cis-regulatory region binding"/>
    <property type="evidence" value="ECO:0007669"/>
    <property type="project" value="TreeGrafter"/>
</dbReference>
<dbReference type="AlphaFoldDB" id="A0A9W9NU48"/>
<dbReference type="PROSITE" id="PS00463">
    <property type="entry name" value="ZN2_CY6_FUNGAL_1"/>
    <property type="match status" value="1"/>
</dbReference>
<evidence type="ECO:0000256" key="8">
    <source>
        <dbReference type="SAM" id="MobiDB-lite"/>
    </source>
</evidence>
<feature type="compositionally biased region" description="Low complexity" evidence="8">
    <location>
        <begin position="117"/>
        <end position="131"/>
    </location>
</feature>
<feature type="region of interest" description="Disordered" evidence="8">
    <location>
        <begin position="1"/>
        <end position="37"/>
    </location>
</feature>
<feature type="compositionally biased region" description="Pro residues" evidence="8">
    <location>
        <begin position="707"/>
        <end position="725"/>
    </location>
</feature>
<evidence type="ECO:0000259" key="9">
    <source>
        <dbReference type="PROSITE" id="PS50048"/>
    </source>
</evidence>